<dbReference type="GO" id="GO:0004175">
    <property type="term" value="F:endopeptidase activity"/>
    <property type="evidence" value="ECO:0007669"/>
    <property type="project" value="TreeGrafter"/>
</dbReference>
<dbReference type="PANTHER" id="PTHR32060:SF30">
    <property type="entry name" value="CARBOXY-TERMINAL PROCESSING PROTEASE CTPA"/>
    <property type="match status" value="1"/>
</dbReference>
<dbReference type="GO" id="GO:0030288">
    <property type="term" value="C:outer membrane-bounded periplasmic space"/>
    <property type="evidence" value="ECO:0007669"/>
    <property type="project" value="TreeGrafter"/>
</dbReference>
<dbReference type="RefSeq" id="WP_162441355.1">
    <property type="nucleotide sequence ID" value="NZ_CP048222.1"/>
</dbReference>
<reference evidence="2 3" key="1">
    <citation type="submission" date="2020-01" db="EMBL/GenBank/DDBJ databases">
        <authorList>
            <person name="Kim M.K."/>
        </authorList>
    </citation>
    <scope>NUCLEOTIDE SEQUENCE [LARGE SCALE GENOMIC DNA]</scope>
    <source>
        <strain evidence="2 3">172606-1</strain>
    </source>
</reference>
<dbReference type="PROSITE" id="PS51257">
    <property type="entry name" value="PROKAR_LIPOPROTEIN"/>
    <property type="match status" value="1"/>
</dbReference>
<keyword evidence="3" id="KW-1185">Reference proteome</keyword>
<dbReference type="InterPro" id="IPR029045">
    <property type="entry name" value="ClpP/crotonase-like_dom_sf"/>
</dbReference>
<dbReference type="SMART" id="SM00245">
    <property type="entry name" value="TSPc"/>
    <property type="match status" value="1"/>
</dbReference>
<protein>
    <recommendedName>
        <fullName evidence="1">Tail specific protease domain-containing protein</fullName>
    </recommendedName>
</protein>
<dbReference type="GO" id="GO:0006508">
    <property type="term" value="P:proteolysis"/>
    <property type="evidence" value="ECO:0007669"/>
    <property type="project" value="InterPro"/>
</dbReference>
<dbReference type="InterPro" id="IPR005151">
    <property type="entry name" value="Tail-specific_protease"/>
</dbReference>
<sequence length="352" mass="38713">MRIYWLFAYIILAGCNPKNTSDQSALMADAVPISNPLAAMPNSVTTYINAALDTMQQGSIRKSHVDWPLIRKIAFEKAKGATTYRQTYPAIEHALKALGDHHSFLITPEQHQQWLGKGNKSDPIQKPLLSEGMMLDNKFAFLTVNTFTSGDSLQMQTYASTLQAKIRELDTQNPLGWIIDLSYNSGGNMWPMLAGIGPLVGEGVLGSFLAADGTRTTWSYEHGEVKAGNELVLKVANPYTVKDKLVPIAILVGERTASSGEAIVISFMGRANTRVIGSPTAGLSTANQNITLLDGAQLILTTAVFADRRGTIYGKRITPHADLSKKWYFIYGFYQHVMRTEAKDWITSLKNP</sequence>
<dbReference type="PANTHER" id="PTHR32060">
    <property type="entry name" value="TAIL-SPECIFIC PROTEASE"/>
    <property type="match status" value="1"/>
</dbReference>
<evidence type="ECO:0000259" key="1">
    <source>
        <dbReference type="SMART" id="SM00245"/>
    </source>
</evidence>
<evidence type="ECO:0000313" key="3">
    <source>
        <dbReference type="Proteomes" id="UP000480178"/>
    </source>
</evidence>
<dbReference type="Gene3D" id="3.30.750.44">
    <property type="match status" value="1"/>
</dbReference>
<accession>A0A6C0GBJ3</accession>
<proteinExistence type="predicted"/>
<dbReference type="GO" id="GO:0008236">
    <property type="term" value="F:serine-type peptidase activity"/>
    <property type="evidence" value="ECO:0007669"/>
    <property type="project" value="InterPro"/>
</dbReference>
<dbReference type="SUPFAM" id="SSF52096">
    <property type="entry name" value="ClpP/crotonase"/>
    <property type="match status" value="1"/>
</dbReference>
<dbReference type="EMBL" id="CP048222">
    <property type="protein sequence ID" value="QHT65267.1"/>
    <property type="molecule type" value="Genomic_DNA"/>
</dbReference>
<dbReference type="Gene3D" id="3.90.226.10">
    <property type="entry name" value="2-enoyl-CoA Hydratase, Chain A, domain 1"/>
    <property type="match status" value="1"/>
</dbReference>
<name>A0A6C0GBJ3_9BACT</name>
<evidence type="ECO:0000313" key="2">
    <source>
        <dbReference type="EMBL" id="QHT65267.1"/>
    </source>
</evidence>
<feature type="domain" description="Tail specific protease" evidence="1">
    <location>
        <begin position="99"/>
        <end position="324"/>
    </location>
</feature>
<dbReference type="Pfam" id="PF03572">
    <property type="entry name" value="Peptidase_S41"/>
    <property type="match status" value="1"/>
</dbReference>
<dbReference type="GO" id="GO:0007165">
    <property type="term" value="P:signal transduction"/>
    <property type="evidence" value="ECO:0007669"/>
    <property type="project" value="TreeGrafter"/>
</dbReference>
<organism evidence="2 3">
    <name type="scientific">Rhodocytophaga rosea</name>
    <dbReference type="NCBI Taxonomy" id="2704465"/>
    <lineage>
        <taxon>Bacteria</taxon>
        <taxon>Pseudomonadati</taxon>
        <taxon>Bacteroidota</taxon>
        <taxon>Cytophagia</taxon>
        <taxon>Cytophagales</taxon>
        <taxon>Rhodocytophagaceae</taxon>
        <taxon>Rhodocytophaga</taxon>
    </lineage>
</organism>
<dbReference type="Proteomes" id="UP000480178">
    <property type="component" value="Chromosome"/>
</dbReference>
<dbReference type="KEGG" id="rhoz:GXP67_00550"/>
<gene>
    <name evidence="2" type="ORF">GXP67_00550</name>
</gene>
<dbReference type="AlphaFoldDB" id="A0A6C0GBJ3"/>